<evidence type="ECO:0008006" key="5">
    <source>
        <dbReference type="Google" id="ProtNLM"/>
    </source>
</evidence>
<sequence>MTTSNTVSKTFSISYLKTRSPFIEIWFINQTDLNTIVGQEDAPAVTVRYTNDTIQCECDGVPAIYSVYRLDQISKSGELVHSINLKNETFTLQNDPFPYQINGRYECVVSNGIPDIDEKILQTGSTTVQYEGAPVFAKENRPVKIGKVGDSIELSFHIYSFPDVEEIFLEKLGQTHIKKRKISNYKVLNSTLLYTEFNNKVGIYGYEYLIESHKLDIDDFQAYCITANNRLGASDYHFKIIKKEDTPLTNRKMTQFLIPVIVGVVLFGFAIIIYVCFRVKRTQVRVISDINELVDPNYEEIGSISYSAVVNVRSSHTNGNRDQHSTHSGASGISKRENVQSTVDNESHTSEKTTSDFFDIGLQQREATEGVHQVSLSSNDPHVSNIDVSGLITIIQRTDNTPHTTKETLGSQTSQTSVDSGSGPSNDIIDEIVGDGYENPYEFISTQD</sequence>
<dbReference type="Proteomes" id="UP000507470">
    <property type="component" value="Unassembled WGS sequence"/>
</dbReference>
<reference evidence="3 4" key="1">
    <citation type="submission" date="2020-06" db="EMBL/GenBank/DDBJ databases">
        <authorList>
            <person name="Li R."/>
            <person name="Bekaert M."/>
        </authorList>
    </citation>
    <scope>NUCLEOTIDE SEQUENCE [LARGE SCALE GENOMIC DNA]</scope>
    <source>
        <strain evidence="4">wild</strain>
    </source>
</reference>
<feature type="compositionally biased region" description="Basic and acidic residues" evidence="1">
    <location>
        <begin position="345"/>
        <end position="354"/>
    </location>
</feature>
<protein>
    <recommendedName>
        <fullName evidence="5">Ig-like domain-containing protein</fullName>
    </recommendedName>
</protein>
<proteinExistence type="predicted"/>
<organism evidence="3 4">
    <name type="scientific">Mytilus coruscus</name>
    <name type="common">Sea mussel</name>
    <dbReference type="NCBI Taxonomy" id="42192"/>
    <lineage>
        <taxon>Eukaryota</taxon>
        <taxon>Metazoa</taxon>
        <taxon>Spiralia</taxon>
        <taxon>Lophotrochozoa</taxon>
        <taxon>Mollusca</taxon>
        <taxon>Bivalvia</taxon>
        <taxon>Autobranchia</taxon>
        <taxon>Pteriomorphia</taxon>
        <taxon>Mytilida</taxon>
        <taxon>Mytiloidea</taxon>
        <taxon>Mytilidae</taxon>
        <taxon>Mytilinae</taxon>
        <taxon>Mytilus</taxon>
    </lineage>
</organism>
<accession>A0A6J8EQG0</accession>
<evidence type="ECO:0000256" key="1">
    <source>
        <dbReference type="SAM" id="MobiDB-lite"/>
    </source>
</evidence>
<feature type="transmembrane region" description="Helical" evidence="2">
    <location>
        <begin position="256"/>
        <end position="277"/>
    </location>
</feature>
<keyword evidence="2" id="KW-0812">Transmembrane</keyword>
<dbReference type="EMBL" id="CACVKT020009343">
    <property type="protein sequence ID" value="CAC5421331.1"/>
    <property type="molecule type" value="Genomic_DNA"/>
</dbReference>
<name>A0A6J8EQG0_MYTCO</name>
<evidence type="ECO:0000313" key="4">
    <source>
        <dbReference type="Proteomes" id="UP000507470"/>
    </source>
</evidence>
<gene>
    <name evidence="3" type="ORF">MCOR_53467</name>
</gene>
<evidence type="ECO:0000313" key="3">
    <source>
        <dbReference type="EMBL" id="CAC5421331.1"/>
    </source>
</evidence>
<dbReference type="OrthoDB" id="6179382at2759"/>
<feature type="region of interest" description="Disordered" evidence="1">
    <location>
        <begin position="315"/>
        <end position="357"/>
    </location>
</feature>
<dbReference type="AlphaFoldDB" id="A0A6J8EQG0"/>
<feature type="region of interest" description="Disordered" evidence="1">
    <location>
        <begin position="402"/>
        <end position="425"/>
    </location>
</feature>
<keyword evidence="2" id="KW-1133">Transmembrane helix</keyword>
<keyword evidence="2" id="KW-0472">Membrane</keyword>
<evidence type="ECO:0000256" key="2">
    <source>
        <dbReference type="SAM" id="Phobius"/>
    </source>
</evidence>
<keyword evidence="4" id="KW-1185">Reference proteome</keyword>